<name>A0A194W9Q0_CYTMA</name>
<comment type="subcellular location">
    <subcellularLocation>
        <location evidence="1 8">Nucleus</location>
    </subcellularLocation>
</comment>
<evidence type="ECO:0000256" key="6">
    <source>
        <dbReference type="ARBA" id="ARBA00023242"/>
    </source>
</evidence>
<dbReference type="PANTHER" id="PTHR13114:SF7">
    <property type="entry name" value="MEDIATOR OF RNA POLYMERASE II TRANSCRIPTION SUBUNIT 17"/>
    <property type="match status" value="1"/>
</dbReference>
<evidence type="ECO:0000256" key="4">
    <source>
        <dbReference type="ARBA" id="ARBA00023015"/>
    </source>
</evidence>
<dbReference type="EMBL" id="CM003107">
    <property type="protein sequence ID" value="KUI73186.1"/>
    <property type="molecule type" value="Genomic_DNA"/>
</dbReference>
<evidence type="ECO:0000256" key="7">
    <source>
        <dbReference type="ARBA" id="ARBA00032014"/>
    </source>
</evidence>
<evidence type="ECO:0000256" key="5">
    <source>
        <dbReference type="ARBA" id="ARBA00023163"/>
    </source>
</evidence>
<evidence type="ECO:0000313" key="9">
    <source>
        <dbReference type="EMBL" id="KUI73186.1"/>
    </source>
</evidence>
<gene>
    <name evidence="8" type="primary">MED17</name>
    <name evidence="9" type="ORF">VM1G_08944</name>
</gene>
<keyword evidence="4 8" id="KW-0805">Transcription regulation</keyword>
<evidence type="ECO:0000256" key="3">
    <source>
        <dbReference type="ARBA" id="ARBA00019610"/>
    </source>
</evidence>
<comment type="subunit">
    <text evidence="8">Component of the Mediator complex.</text>
</comment>
<dbReference type="Gene3D" id="6.10.250.2620">
    <property type="match status" value="1"/>
</dbReference>
<proteinExistence type="inferred from homology"/>
<evidence type="ECO:0000256" key="8">
    <source>
        <dbReference type="RuleBase" id="RU364140"/>
    </source>
</evidence>
<keyword evidence="10" id="KW-1185">Reference proteome</keyword>
<dbReference type="Pfam" id="PF10156">
    <property type="entry name" value="Med17"/>
    <property type="match status" value="1"/>
</dbReference>
<protein>
    <recommendedName>
        <fullName evidence="3 8">Mediator of RNA polymerase II transcription subunit 17</fullName>
    </recommendedName>
    <alternativeName>
        <fullName evidence="7 8">Mediator complex subunit 17</fullName>
    </alternativeName>
</protein>
<keyword evidence="8" id="KW-0010">Activator</keyword>
<sequence>MASASGSPFALRPLPLTLRDRKPASLVDFIARVNADKGGFRNVTEESLREELEAEAEADDVVDSKEVDMLDGESEVDGDAEQIGVEDFHEAVNEIRQNAEIAHQNAMLTVDFISLVLSKEMPSQAGTTVSPALRDLVGLGTLGADKLATSNIDDERLRDNKLVATGCKFADINRTVESVLTSASRLQEEISIETKYWAEVLAVSDKGWSVTRVPDEPETLGVRYGFSEAAPDFRNTSLAPMRRGDDGTVELDCGRMLGDPQRLLVTLEKNGRIVGQSALARPLPQDAPLQDRVLEARNTIFAQELWHEINREGRLLQNYGVRLEDSAVSYSINDDLRVVFALQPLERLVEEGASELLPEDSRAESLAAALHQLLTYAHRINNQKRTRPMPKNRIQSTTTPPYPLLRPVLTNLQHEISTQDVTRFISDLTTVLQSAGVTTALFRLREPPISLNLAETRGSYSEGLIEALFGPLEIQYEMNITPEARLLIHCKSVMINAIATTYHIYLLPPAQGELNPLQFAYPPVHVHGEGYSLPELKYYIQQAVARALTERASKTLATITPSSPQREDVLQAQWVKHVSGIALENDNDPKERLSFDVVCANPGTSGVHPELRVHGSWAAAGQPMAATRTWAWTVDDAAQGWQKESVDQVVCDVVARMVQPSVGTSGFGMI</sequence>
<dbReference type="PANTHER" id="PTHR13114">
    <property type="entry name" value="MEDIATOR OF RNA POLYMERASE II TRANSCRIPTION SUBUNIT 17"/>
    <property type="match status" value="1"/>
</dbReference>
<reference evidence="9" key="1">
    <citation type="submission" date="2014-12" db="EMBL/GenBank/DDBJ databases">
        <title>Genome Sequence of Valsa Canker Pathogens Uncovers a Specific Adaption of Colonization on Woody Bark.</title>
        <authorList>
            <person name="Yin Z."/>
            <person name="Liu H."/>
            <person name="Gao X."/>
            <person name="Li Z."/>
            <person name="Song N."/>
            <person name="Ke X."/>
            <person name="Dai Q."/>
            <person name="Wu Y."/>
            <person name="Sun Y."/>
            <person name="Xu J.-R."/>
            <person name="Kang Z.K."/>
            <person name="Wang L."/>
            <person name="Huang L."/>
        </authorList>
    </citation>
    <scope>NUCLEOTIDE SEQUENCE [LARGE SCALE GENOMIC DNA]</scope>
    <source>
        <strain evidence="9">03-8</strain>
    </source>
</reference>
<dbReference type="GO" id="GO:0006357">
    <property type="term" value="P:regulation of transcription by RNA polymerase II"/>
    <property type="evidence" value="ECO:0007669"/>
    <property type="project" value="InterPro"/>
</dbReference>
<accession>A0A194W9Q0</accession>
<dbReference type="GO" id="GO:0003712">
    <property type="term" value="F:transcription coregulator activity"/>
    <property type="evidence" value="ECO:0007669"/>
    <property type="project" value="InterPro"/>
</dbReference>
<dbReference type="GO" id="GO:0016592">
    <property type="term" value="C:mediator complex"/>
    <property type="evidence" value="ECO:0007669"/>
    <property type="project" value="InterPro"/>
</dbReference>
<dbReference type="SMR" id="A0A194W9Q0"/>
<dbReference type="InterPro" id="IPR019313">
    <property type="entry name" value="Mediator_Med17"/>
</dbReference>
<keyword evidence="6 8" id="KW-0539">Nucleus</keyword>
<dbReference type="OrthoDB" id="5319830at2759"/>
<evidence type="ECO:0000256" key="2">
    <source>
        <dbReference type="ARBA" id="ARBA00005635"/>
    </source>
</evidence>
<organism evidence="9 10">
    <name type="scientific">Cytospora mali</name>
    <name type="common">Apple Valsa canker fungus</name>
    <name type="synonym">Valsa mali</name>
    <dbReference type="NCBI Taxonomy" id="578113"/>
    <lineage>
        <taxon>Eukaryota</taxon>
        <taxon>Fungi</taxon>
        <taxon>Dikarya</taxon>
        <taxon>Ascomycota</taxon>
        <taxon>Pezizomycotina</taxon>
        <taxon>Sordariomycetes</taxon>
        <taxon>Sordariomycetidae</taxon>
        <taxon>Diaporthales</taxon>
        <taxon>Cytosporaceae</taxon>
        <taxon>Cytospora</taxon>
    </lineage>
</organism>
<evidence type="ECO:0000256" key="1">
    <source>
        <dbReference type="ARBA" id="ARBA00004123"/>
    </source>
</evidence>
<comment type="function">
    <text evidence="8">Component of the Mediator complex, a coactivator involved in the regulated transcription of nearly all RNA polymerase II-dependent genes. Mediator functions as a bridge to convey information from gene-specific regulatory proteins to the basal RNA polymerase II transcription machinery. Mediator is recruited to promoters by direct interactions with regulatory proteins and serves as a scaffold for the assembly of a functional preinitiation complex with RNA polymerase II and the general transcription factors.</text>
</comment>
<comment type="similarity">
    <text evidence="2 8">Belongs to the Mediator complex subunit 17 family.</text>
</comment>
<dbReference type="AlphaFoldDB" id="A0A194W9Q0"/>
<dbReference type="GO" id="GO:0070847">
    <property type="term" value="C:core mediator complex"/>
    <property type="evidence" value="ECO:0007669"/>
    <property type="project" value="TreeGrafter"/>
</dbReference>
<dbReference type="Proteomes" id="UP000078559">
    <property type="component" value="Chromosome 10"/>
</dbReference>
<keyword evidence="5 8" id="KW-0804">Transcription</keyword>
<evidence type="ECO:0000313" key="10">
    <source>
        <dbReference type="Proteomes" id="UP000078559"/>
    </source>
</evidence>